<feature type="domain" description="Tetrapyrrole methylase" evidence="7">
    <location>
        <begin position="5"/>
        <end position="203"/>
    </location>
</feature>
<dbReference type="PANTHER" id="PTHR46111">
    <property type="entry name" value="RIBOSOMAL RNA SMALL SUBUNIT METHYLTRANSFERASE I"/>
    <property type="match status" value="1"/>
</dbReference>
<dbReference type="RefSeq" id="WP_213403302.1">
    <property type="nucleotide sequence ID" value="NZ_JAGIBT010000001.1"/>
</dbReference>
<dbReference type="HAMAP" id="MF_01877">
    <property type="entry name" value="16SrRNA_methyltr_I"/>
    <property type="match status" value="1"/>
</dbReference>
<dbReference type="SUPFAM" id="SSF53790">
    <property type="entry name" value="Tetrapyrrole methylase"/>
    <property type="match status" value="1"/>
</dbReference>
<dbReference type="PROSITE" id="PS01296">
    <property type="entry name" value="RSMI"/>
    <property type="match status" value="1"/>
</dbReference>
<gene>
    <name evidence="6 9" type="primary">rsmI</name>
    <name evidence="9" type="ORF">J7561_01460</name>
</gene>
<dbReference type="Gene3D" id="3.40.1010.10">
    <property type="entry name" value="Cobalt-precorrin-4 Transmethylase, Domain 1"/>
    <property type="match status" value="1"/>
</dbReference>
<dbReference type="InterPro" id="IPR000878">
    <property type="entry name" value="4pyrrol_Mease"/>
</dbReference>
<organism evidence="9 10">
    <name type="scientific">Wohlfahrtiimonas chitiniclastica</name>
    <dbReference type="NCBI Taxonomy" id="400946"/>
    <lineage>
        <taxon>Bacteria</taxon>
        <taxon>Pseudomonadati</taxon>
        <taxon>Pseudomonadota</taxon>
        <taxon>Gammaproteobacteria</taxon>
        <taxon>Cardiobacteriales</taxon>
        <taxon>Ignatzschineriaceae</taxon>
        <taxon>Wohlfahrtiimonas</taxon>
    </lineage>
</organism>
<protein>
    <recommendedName>
        <fullName evidence="6">Ribosomal RNA small subunit methyltransferase I</fullName>
        <ecNumber evidence="6">2.1.1.198</ecNumber>
    </recommendedName>
    <alternativeName>
        <fullName evidence="6">16S rRNA 2'-O-ribose C1402 methyltransferase</fullName>
    </alternativeName>
    <alternativeName>
        <fullName evidence="6">rRNA (cytidine-2'-O-)-methyltransferase RsmI</fullName>
    </alternativeName>
</protein>
<dbReference type="InterPro" id="IPR018063">
    <property type="entry name" value="SAM_MeTrfase_RsmI_CS"/>
</dbReference>
<comment type="function">
    <text evidence="6">Catalyzes the 2'-O-methylation of the ribose of cytidine 1402 (C1402) in 16S rRNA.</text>
</comment>
<dbReference type="Pfam" id="PF00590">
    <property type="entry name" value="TP_methylase"/>
    <property type="match status" value="1"/>
</dbReference>
<dbReference type="InterPro" id="IPR035996">
    <property type="entry name" value="4pyrrol_Methylase_sf"/>
</dbReference>
<dbReference type="CDD" id="cd11648">
    <property type="entry name" value="RsmI"/>
    <property type="match status" value="1"/>
</dbReference>
<accession>A0AB35BX83</accession>
<dbReference type="EC" id="2.1.1.198" evidence="6"/>
<comment type="catalytic activity">
    <reaction evidence="6">
        <text>cytidine(1402) in 16S rRNA + S-adenosyl-L-methionine = 2'-O-methylcytidine(1402) in 16S rRNA + S-adenosyl-L-homocysteine + H(+)</text>
        <dbReference type="Rhea" id="RHEA:42924"/>
        <dbReference type="Rhea" id="RHEA-COMP:10285"/>
        <dbReference type="Rhea" id="RHEA-COMP:10286"/>
        <dbReference type="ChEBI" id="CHEBI:15378"/>
        <dbReference type="ChEBI" id="CHEBI:57856"/>
        <dbReference type="ChEBI" id="CHEBI:59789"/>
        <dbReference type="ChEBI" id="CHEBI:74495"/>
        <dbReference type="ChEBI" id="CHEBI:82748"/>
        <dbReference type="EC" id="2.1.1.198"/>
    </reaction>
</comment>
<dbReference type="GO" id="GO:0070677">
    <property type="term" value="F:rRNA (cytosine-2'-O-)-methyltransferase activity"/>
    <property type="evidence" value="ECO:0007669"/>
    <property type="project" value="UniProtKB-UniRule"/>
</dbReference>
<dbReference type="PIRSF" id="PIRSF005917">
    <property type="entry name" value="MTase_YraL"/>
    <property type="match status" value="1"/>
</dbReference>
<dbReference type="InterPro" id="IPR014777">
    <property type="entry name" value="4pyrrole_Mease_sub1"/>
</dbReference>
<comment type="similarity">
    <text evidence="6">Belongs to the methyltransferase superfamily. RsmI family.</text>
</comment>
<dbReference type="EMBL" id="JAGIBU010000001">
    <property type="protein sequence ID" value="MBS7823867.1"/>
    <property type="molecule type" value="Genomic_DNA"/>
</dbReference>
<keyword evidence="5 6" id="KW-0949">S-adenosyl-L-methionine</keyword>
<evidence type="ECO:0000313" key="9">
    <source>
        <dbReference type="EMBL" id="MBS7823867.1"/>
    </source>
</evidence>
<keyword evidence="2 6" id="KW-0698">rRNA processing</keyword>
<dbReference type="NCBIfam" id="TIGR00096">
    <property type="entry name" value="16S rRNA (cytidine(1402)-2'-O)-methyltransferase"/>
    <property type="match status" value="1"/>
</dbReference>
<evidence type="ECO:0000256" key="4">
    <source>
        <dbReference type="ARBA" id="ARBA00022679"/>
    </source>
</evidence>
<evidence type="ECO:0000259" key="7">
    <source>
        <dbReference type="Pfam" id="PF00590"/>
    </source>
</evidence>
<comment type="subcellular location">
    <subcellularLocation>
        <location evidence="6">Cytoplasm</location>
    </subcellularLocation>
</comment>
<keyword evidence="1 6" id="KW-0963">Cytoplasm</keyword>
<dbReference type="InterPro" id="IPR008189">
    <property type="entry name" value="rRNA_ssu_MeTfrase_I"/>
</dbReference>
<proteinExistence type="inferred from homology"/>
<keyword evidence="4 6" id="KW-0808">Transferase</keyword>
<evidence type="ECO:0000259" key="8">
    <source>
        <dbReference type="Pfam" id="PF23016"/>
    </source>
</evidence>
<dbReference type="Pfam" id="PF23016">
    <property type="entry name" value="RsmI_C"/>
    <property type="match status" value="1"/>
</dbReference>
<dbReference type="InterPro" id="IPR053910">
    <property type="entry name" value="RsmI_HTH"/>
</dbReference>
<evidence type="ECO:0000256" key="2">
    <source>
        <dbReference type="ARBA" id="ARBA00022552"/>
    </source>
</evidence>
<comment type="caution">
    <text evidence="9">The sequence shown here is derived from an EMBL/GenBank/DDBJ whole genome shotgun (WGS) entry which is preliminary data.</text>
</comment>
<evidence type="ECO:0000256" key="5">
    <source>
        <dbReference type="ARBA" id="ARBA00022691"/>
    </source>
</evidence>
<dbReference type="GO" id="GO:0005737">
    <property type="term" value="C:cytoplasm"/>
    <property type="evidence" value="ECO:0007669"/>
    <property type="project" value="UniProtKB-SubCell"/>
</dbReference>
<feature type="domain" description="RsmI HTH" evidence="8">
    <location>
        <begin position="234"/>
        <end position="275"/>
    </location>
</feature>
<reference evidence="9" key="1">
    <citation type="submission" date="2021-03" db="EMBL/GenBank/DDBJ databases">
        <title>Identification and antibiotic profiling of Wohlfahrtiimonas chitiniclastica, an underestimated human pathogen.</title>
        <authorList>
            <person name="Kopf A."/>
            <person name="Bunk B."/>
            <person name="Coldewey S."/>
            <person name="Gunzer F."/>
            <person name="Riedel T."/>
            <person name="Schroettner P."/>
        </authorList>
    </citation>
    <scope>NUCLEOTIDE SEQUENCE</scope>
    <source>
        <strain evidence="9">DSM 100917</strain>
    </source>
</reference>
<dbReference type="PANTHER" id="PTHR46111:SF1">
    <property type="entry name" value="RIBOSOMAL RNA SMALL SUBUNIT METHYLTRANSFERASE I"/>
    <property type="match status" value="1"/>
</dbReference>
<dbReference type="Gene3D" id="3.30.950.10">
    <property type="entry name" value="Methyltransferase, Cobalt-precorrin-4 Transmethylase, Domain 2"/>
    <property type="match status" value="1"/>
</dbReference>
<name>A0AB35BX83_9GAMM</name>
<evidence type="ECO:0000256" key="3">
    <source>
        <dbReference type="ARBA" id="ARBA00022603"/>
    </source>
</evidence>
<dbReference type="FunFam" id="3.30.950.10:FF:000002">
    <property type="entry name" value="Ribosomal RNA small subunit methyltransferase I"/>
    <property type="match status" value="1"/>
</dbReference>
<dbReference type="Proteomes" id="UP000680020">
    <property type="component" value="Unassembled WGS sequence"/>
</dbReference>
<evidence type="ECO:0000313" key="10">
    <source>
        <dbReference type="Proteomes" id="UP000680020"/>
    </source>
</evidence>
<sequence>MSICYVVATPIGNIDDWSPRAIETLKSVDVIFAEDTRHSAKLMQLFNIQTPMRSLHDHNETDRIDEILNLLNDGQNCAIISDAGTPLISDPGFKVVRALREAMQTVIPIPGVSALITALSVSGIATDRFSFEGFLPAKSAGRKARMNEVRKDPRTLVFYESSHRILQMLEDAMAVFGEDRYAFIGREMTKRYESYLSESLKNLHDYYTIHSDEQRGEYVVVIEGAKVEATQSESIDLTELLTILLDELPLKQAVSIATKVTKLSKNHVYQAALAIQNNV</sequence>
<dbReference type="InterPro" id="IPR014776">
    <property type="entry name" value="4pyrrole_Mease_sub2"/>
</dbReference>
<evidence type="ECO:0000256" key="6">
    <source>
        <dbReference type="HAMAP-Rule" id="MF_01877"/>
    </source>
</evidence>
<keyword evidence="3 6" id="KW-0489">Methyltransferase</keyword>
<dbReference type="AlphaFoldDB" id="A0AB35BX83"/>
<evidence type="ECO:0000256" key="1">
    <source>
        <dbReference type="ARBA" id="ARBA00022490"/>
    </source>
</evidence>